<name>S9UZR0_9TRYP</name>
<feature type="region of interest" description="Disordered" evidence="1">
    <location>
        <begin position="200"/>
        <end position="232"/>
    </location>
</feature>
<dbReference type="OrthoDB" id="270570at2759"/>
<sequence>MPTTTGQQLQQRAYHASRSTMALDRGASSRAAAAAGAIEDPMLAHFLQQDFPVPHARIIHEKATPGGGGIGRGGSSSRAHRGIAADNYAEFLHTLAVEPSVGSNADRILFVDSEINYRFQVPQILVLEAFQPLTRRQRRHKRFKQLDELALGTMTAEDMVRYGRMSPEAVRRWEWERGLRSQNADIASQSQLLERERKLNAREGDAVPSARTPPPLPTTEAAMPQSGDGDAAASAGLANALAVNLEDYTLIALAEMLTELASSGARVREYLKVEPLVEKLHVPMYGEVNYLPIENCDYIEELDWPHIKVVVKGEEEERLREEAKEQVVETEEHKDLFQ</sequence>
<evidence type="ECO:0000313" key="2">
    <source>
        <dbReference type="EMBL" id="EPY20096.1"/>
    </source>
</evidence>
<evidence type="ECO:0000256" key="1">
    <source>
        <dbReference type="SAM" id="MobiDB-lite"/>
    </source>
</evidence>
<dbReference type="AlphaFoldDB" id="S9UZR0"/>
<organism evidence="2 3">
    <name type="scientific">Strigomonas culicis</name>
    <dbReference type="NCBI Taxonomy" id="28005"/>
    <lineage>
        <taxon>Eukaryota</taxon>
        <taxon>Discoba</taxon>
        <taxon>Euglenozoa</taxon>
        <taxon>Kinetoplastea</taxon>
        <taxon>Metakinetoplastina</taxon>
        <taxon>Trypanosomatida</taxon>
        <taxon>Trypanosomatidae</taxon>
        <taxon>Strigomonadinae</taxon>
        <taxon>Strigomonas</taxon>
    </lineage>
</organism>
<proteinExistence type="predicted"/>
<reference evidence="2 3" key="1">
    <citation type="journal article" date="2013" name="PLoS ONE">
        <title>Predicting the Proteins of Angomonas deanei, Strigomonas culicis and Their Respective Endosymbionts Reveals New Aspects of the Trypanosomatidae Family.</title>
        <authorList>
            <person name="Motta M.C."/>
            <person name="Martins A.C."/>
            <person name="de Souza S.S."/>
            <person name="Catta-Preta C.M."/>
            <person name="Silva R."/>
            <person name="Klein C.C."/>
            <person name="de Almeida L.G."/>
            <person name="de Lima Cunha O."/>
            <person name="Ciapina L.P."/>
            <person name="Brocchi M."/>
            <person name="Colabardini A.C."/>
            <person name="de Araujo Lima B."/>
            <person name="Machado C.R."/>
            <person name="de Almeida Soares C.M."/>
            <person name="Probst C.M."/>
            <person name="de Menezes C.B."/>
            <person name="Thompson C.E."/>
            <person name="Bartholomeu D.C."/>
            <person name="Gradia D.F."/>
            <person name="Pavoni D.P."/>
            <person name="Grisard E.C."/>
            <person name="Fantinatti-Garboggini F."/>
            <person name="Marchini F.K."/>
            <person name="Rodrigues-Luiz G.F."/>
            <person name="Wagner G."/>
            <person name="Goldman G.H."/>
            <person name="Fietto J.L."/>
            <person name="Elias M.C."/>
            <person name="Goldman M.H."/>
            <person name="Sagot M.F."/>
            <person name="Pereira M."/>
            <person name="Stoco P.H."/>
            <person name="de Mendonca-Neto R.P."/>
            <person name="Teixeira S.M."/>
            <person name="Maciel T.E."/>
            <person name="de Oliveira Mendes T.A."/>
            <person name="Urmenyi T.P."/>
            <person name="de Souza W."/>
            <person name="Schenkman S."/>
            <person name="de Vasconcelos A.T."/>
        </authorList>
    </citation>
    <scope>NUCLEOTIDE SEQUENCE [LARGE SCALE GENOMIC DNA]</scope>
</reference>
<keyword evidence="3" id="KW-1185">Reference proteome</keyword>
<accession>S9UZR0</accession>
<comment type="caution">
    <text evidence="2">The sequence shown here is derived from an EMBL/GenBank/DDBJ whole genome shotgun (WGS) entry which is preliminary data.</text>
</comment>
<dbReference type="Proteomes" id="UP000015354">
    <property type="component" value="Unassembled WGS sequence"/>
</dbReference>
<evidence type="ECO:0000313" key="3">
    <source>
        <dbReference type="Proteomes" id="UP000015354"/>
    </source>
</evidence>
<dbReference type="EMBL" id="ATMH01009158">
    <property type="protein sequence ID" value="EPY20096.1"/>
    <property type="molecule type" value="Genomic_DNA"/>
</dbReference>
<gene>
    <name evidence="2" type="ORF">STCU_09158</name>
</gene>
<feature type="region of interest" description="Disordered" evidence="1">
    <location>
        <begin position="319"/>
        <end position="338"/>
    </location>
</feature>
<protein>
    <submittedName>
        <fullName evidence="2">Uncharacterized protein</fullName>
    </submittedName>
</protein>